<gene>
    <name evidence="4" type="ORF">EZS28_005831</name>
</gene>
<dbReference type="AlphaFoldDB" id="A0A5J4WUE1"/>
<dbReference type="GO" id="GO:0006900">
    <property type="term" value="P:vesicle budding from membrane"/>
    <property type="evidence" value="ECO:0007669"/>
    <property type="project" value="TreeGrafter"/>
</dbReference>
<sequence>MSHFFGKSNPKPQTSIAEYQAMNSQRESNLMGRIQQLDREIADIATKMRQSPQQQSMLKSRALGLLRQRKQLEGFLNQQRNVGMGMMNIQMATENAKQASDVMQMYGQASKAMNQQMKDLDPQKMEKMRDQMEDMMDRVNDFNDIIGRTYETQDSYVDESDLEAELQLLGTQQELQAAPLYLQPQYGTTVPTGALPQTGMPNPTGIPNPTASDQDLNQLLHGY</sequence>
<comment type="similarity">
    <text evidence="1">Belongs to the SNF7 family.</text>
</comment>
<evidence type="ECO:0000256" key="2">
    <source>
        <dbReference type="ARBA" id="ARBA00023054"/>
    </source>
</evidence>
<dbReference type="Pfam" id="PF03357">
    <property type="entry name" value="Snf7"/>
    <property type="match status" value="1"/>
</dbReference>
<protein>
    <recommendedName>
        <fullName evidence="6">SNF7 family protein</fullName>
    </recommendedName>
</protein>
<feature type="region of interest" description="Disordered" evidence="3">
    <location>
        <begin position="189"/>
        <end position="223"/>
    </location>
</feature>
<proteinExistence type="inferred from homology"/>
<evidence type="ECO:0000256" key="3">
    <source>
        <dbReference type="SAM" id="MobiDB-lite"/>
    </source>
</evidence>
<organism evidence="4 5">
    <name type="scientific">Streblomastix strix</name>
    <dbReference type="NCBI Taxonomy" id="222440"/>
    <lineage>
        <taxon>Eukaryota</taxon>
        <taxon>Metamonada</taxon>
        <taxon>Preaxostyla</taxon>
        <taxon>Oxymonadida</taxon>
        <taxon>Streblomastigidae</taxon>
        <taxon>Streblomastix</taxon>
    </lineage>
</organism>
<evidence type="ECO:0008006" key="6">
    <source>
        <dbReference type="Google" id="ProtNLM"/>
    </source>
</evidence>
<keyword evidence="2" id="KW-0175">Coiled coil</keyword>
<dbReference type="PANTHER" id="PTHR22761">
    <property type="entry name" value="CHARGED MULTIVESICULAR BODY PROTEIN"/>
    <property type="match status" value="1"/>
</dbReference>
<name>A0A5J4WUE1_9EUKA</name>
<reference evidence="4 5" key="1">
    <citation type="submission" date="2019-03" db="EMBL/GenBank/DDBJ databases">
        <title>Single cell metagenomics reveals metabolic interactions within the superorganism composed of flagellate Streblomastix strix and complex community of Bacteroidetes bacteria on its surface.</title>
        <authorList>
            <person name="Treitli S.C."/>
            <person name="Kolisko M."/>
            <person name="Husnik F."/>
            <person name="Keeling P."/>
            <person name="Hampl V."/>
        </authorList>
    </citation>
    <scope>NUCLEOTIDE SEQUENCE [LARGE SCALE GENOMIC DNA]</scope>
    <source>
        <strain evidence="4">ST1C</strain>
    </source>
</reference>
<comment type="caution">
    <text evidence="4">The sequence shown here is derived from an EMBL/GenBank/DDBJ whole genome shotgun (WGS) entry which is preliminary data.</text>
</comment>
<evidence type="ECO:0000256" key="1">
    <source>
        <dbReference type="ARBA" id="ARBA00006190"/>
    </source>
</evidence>
<dbReference type="GO" id="GO:0005771">
    <property type="term" value="C:multivesicular body"/>
    <property type="evidence" value="ECO:0007669"/>
    <property type="project" value="TreeGrafter"/>
</dbReference>
<accession>A0A5J4WUE1</accession>
<dbReference type="EMBL" id="SNRW01000911">
    <property type="protein sequence ID" value="KAA6398644.1"/>
    <property type="molecule type" value="Genomic_DNA"/>
</dbReference>
<evidence type="ECO:0000313" key="5">
    <source>
        <dbReference type="Proteomes" id="UP000324800"/>
    </source>
</evidence>
<dbReference type="PANTHER" id="PTHR22761:SF12">
    <property type="entry name" value="CHARGED MULTIVESICULAR BODY PROTEIN 5"/>
    <property type="match status" value="1"/>
</dbReference>
<dbReference type="OrthoDB" id="3973241at2759"/>
<dbReference type="Proteomes" id="UP000324800">
    <property type="component" value="Unassembled WGS sequence"/>
</dbReference>
<dbReference type="Gene3D" id="6.10.250.1710">
    <property type="match status" value="1"/>
</dbReference>
<evidence type="ECO:0000313" key="4">
    <source>
        <dbReference type="EMBL" id="KAA6398644.1"/>
    </source>
</evidence>
<dbReference type="GO" id="GO:0032511">
    <property type="term" value="P:late endosome to vacuole transport via multivesicular body sorting pathway"/>
    <property type="evidence" value="ECO:0007669"/>
    <property type="project" value="TreeGrafter"/>
</dbReference>
<dbReference type="InterPro" id="IPR005024">
    <property type="entry name" value="Snf7_fam"/>
</dbReference>
<feature type="compositionally biased region" description="Polar residues" evidence="3">
    <location>
        <begin position="199"/>
        <end position="217"/>
    </location>
</feature>